<dbReference type="GO" id="GO:0050660">
    <property type="term" value="F:flavin adenine dinucleotide binding"/>
    <property type="evidence" value="ECO:0007669"/>
    <property type="project" value="InterPro"/>
</dbReference>
<evidence type="ECO:0000313" key="20">
    <source>
        <dbReference type="Proteomes" id="UP000520814"/>
    </source>
</evidence>
<evidence type="ECO:0000256" key="16">
    <source>
        <dbReference type="RuleBase" id="RU003692"/>
    </source>
</evidence>
<feature type="binding site" evidence="14">
    <location>
        <position position="344"/>
    </location>
    <ligand>
        <name>FAD</name>
        <dbReference type="ChEBI" id="CHEBI:57692"/>
    </ligand>
</feature>
<evidence type="ECO:0000256" key="12">
    <source>
        <dbReference type="ARBA" id="ARBA00049187"/>
    </source>
</evidence>
<dbReference type="RefSeq" id="WP_184192504.1">
    <property type="nucleotide sequence ID" value="NZ_JACHGW010000001.1"/>
</dbReference>
<evidence type="ECO:0000256" key="2">
    <source>
        <dbReference type="ARBA" id="ARBA00007532"/>
    </source>
</evidence>
<dbReference type="InterPro" id="IPR004099">
    <property type="entry name" value="Pyr_nucl-diS_OxRdtase_dimer"/>
</dbReference>
<comment type="caution">
    <text evidence="19">The sequence shown here is derived from an EMBL/GenBank/DDBJ whole genome shotgun (WGS) entry which is preliminary data.</text>
</comment>
<evidence type="ECO:0000256" key="6">
    <source>
        <dbReference type="ARBA" id="ARBA00022630"/>
    </source>
</evidence>
<evidence type="ECO:0000256" key="15">
    <source>
        <dbReference type="PIRSR" id="PIRSR000350-4"/>
    </source>
</evidence>
<dbReference type="Pfam" id="PF02852">
    <property type="entry name" value="Pyr_redox_dim"/>
    <property type="match status" value="1"/>
</dbReference>
<comment type="subcellular location">
    <subcellularLocation>
        <location evidence="1">Cytoplasm</location>
    </subcellularLocation>
</comment>
<keyword evidence="6 16" id="KW-0285">Flavoprotein</keyword>
<dbReference type="PRINTS" id="PR00368">
    <property type="entry name" value="FADPNR"/>
</dbReference>
<evidence type="ECO:0000256" key="3">
    <source>
        <dbReference type="ARBA" id="ARBA00012608"/>
    </source>
</evidence>
<feature type="binding site" evidence="14">
    <location>
        <begin position="151"/>
        <end position="153"/>
    </location>
    <ligand>
        <name>FAD</name>
        <dbReference type="ChEBI" id="CHEBI:57692"/>
    </ligand>
</feature>
<dbReference type="InterPro" id="IPR012999">
    <property type="entry name" value="Pyr_OxRdtase_I_AS"/>
</dbReference>
<keyword evidence="14" id="KW-0547">Nucleotide-binding</keyword>
<dbReference type="PROSITE" id="PS00076">
    <property type="entry name" value="PYRIDINE_REDOX_1"/>
    <property type="match status" value="1"/>
</dbReference>
<keyword evidence="11 16" id="KW-0676">Redox-active center</keyword>
<comment type="cofactor">
    <cofactor evidence="14 16">
        <name>FAD</name>
        <dbReference type="ChEBI" id="CHEBI:57692"/>
    </cofactor>
    <text evidence="14 16">Binds 1 FAD per subunit.</text>
</comment>
<evidence type="ECO:0000256" key="4">
    <source>
        <dbReference type="ARBA" id="ARBA00016961"/>
    </source>
</evidence>
<comment type="catalytic activity">
    <reaction evidence="12 16">
        <text>N(6)-[(R)-dihydrolipoyl]-L-lysyl-[protein] + NAD(+) = N(6)-[(R)-lipoyl]-L-lysyl-[protein] + NADH + H(+)</text>
        <dbReference type="Rhea" id="RHEA:15045"/>
        <dbReference type="Rhea" id="RHEA-COMP:10474"/>
        <dbReference type="Rhea" id="RHEA-COMP:10475"/>
        <dbReference type="ChEBI" id="CHEBI:15378"/>
        <dbReference type="ChEBI" id="CHEBI:57540"/>
        <dbReference type="ChEBI" id="CHEBI:57945"/>
        <dbReference type="ChEBI" id="CHEBI:83099"/>
        <dbReference type="ChEBI" id="CHEBI:83100"/>
        <dbReference type="EC" id="1.8.1.4"/>
    </reaction>
</comment>
<evidence type="ECO:0000256" key="8">
    <source>
        <dbReference type="ARBA" id="ARBA00023002"/>
    </source>
</evidence>
<evidence type="ECO:0000256" key="11">
    <source>
        <dbReference type="ARBA" id="ARBA00023284"/>
    </source>
</evidence>
<sequence>MSGKANFDPSKDADVVVIGAGPGGYPAAKRAAQLGARVVCIEADNPGGTCLNWGCIPTKTMIGSVAALHTLKHAKDFGLTAENVGYDFGAVMGRKDKIVTGLNKGVEFLLKSVKVKHVAGYGKILDKNTVEVTKADGSVEKITTANIIIATGSVPSKVPIPGVDSADIWVDNATVKAKKAAGTLATGALWTSNEAVSAKDVPGELVIVGGGVIGVEFAYVYAGLGSKVTVLEFLPRIIANLDEDLSKELTKSLKKQGVAIQTGVKVTRVEDKDGKKEVFFAGEDGVEKSLPADVVLIATGRTPFTTGLGLENVGIALGSPKGRAAIAVNNKLETSVPGIYAIGDVIGSGLAHTATAEGLVAAENICGHAATMSYKAIPSCIYTEPEVAAVGLTEAQAKEQGYEVKTGTFPFRNLAKAMAINQTEGFVKVVAEAKYGEILGVHIIGPHATDLIMEAVVSIQLENTVEELMKTVHSHPSLAEAMGQANEDVKGLAIDK</sequence>
<dbReference type="InterPro" id="IPR006258">
    <property type="entry name" value="Lipoamide_DH"/>
</dbReference>
<feature type="binding site" evidence="14">
    <location>
        <position position="300"/>
    </location>
    <ligand>
        <name>NAD(+)</name>
        <dbReference type="ChEBI" id="CHEBI:57540"/>
    </ligand>
</feature>
<dbReference type="GO" id="GO:0005737">
    <property type="term" value="C:cytoplasm"/>
    <property type="evidence" value="ECO:0007669"/>
    <property type="project" value="UniProtKB-SubCell"/>
</dbReference>
<feature type="domain" description="Pyridine nucleotide-disulphide oxidoreductase dimerisation" evidence="17">
    <location>
        <begin position="377"/>
        <end position="485"/>
    </location>
</feature>
<organism evidence="19 20">
    <name type="scientific">Armatimonas rosea</name>
    <dbReference type="NCBI Taxonomy" id="685828"/>
    <lineage>
        <taxon>Bacteria</taxon>
        <taxon>Bacillati</taxon>
        <taxon>Armatimonadota</taxon>
        <taxon>Armatimonadia</taxon>
        <taxon>Armatimonadales</taxon>
        <taxon>Armatimonadaceae</taxon>
        <taxon>Armatimonas</taxon>
    </lineage>
</organism>
<reference evidence="19 20" key="1">
    <citation type="submission" date="2020-08" db="EMBL/GenBank/DDBJ databases">
        <title>Genomic Encyclopedia of Type Strains, Phase IV (KMG-IV): sequencing the most valuable type-strain genomes for metagenomic binning, comparative biology and taxonomic classification.</title>
        <authorList>
            <person name="Goeker M."/>
        </authorList>
    </citation>
    <scope>NUCLEOTIDE SEQUENCE [LARGE SCALE GENOMIC DNA]</scope>
    <source>
        <strain evidence="19 20">DSM 23562</strain>
    </source>
</reference>
<keyword evidence="10" id="KW-1015">Disulfide bond</keyword>
<keyword evidence="20" id="KW-1185">Reference proteome</keyword>
<evidence type="ECO:0000256" key="13">
    <source>
        <dbReference type="PIRSR" id="PIRSR000350-2"/>
    </source>
</evidence>
<keyword evidence="9 14" id="KW-0520">NAD</keyword>
<dbReference type="InterPro" id="IPR023753">
    <property type="entry name" value="FAD/NAD-binding_dom"/>
</dbReference>
<dbReference type="EC" id="1.8.1.4" evidence="3 16"/>
<dbReference type="AlphaFoldDB" id="A0A7W9SLK4"/>
<dbReference type="Gene3D" id="3.30.390.30">
    <property type="match status" value="1"/>
</dbReference>
<comment type="similarity">
    <text evidence="2 16">Belongs to the class-I pyridine nucleotide-disulfide oxidoreductase family.</text>
</comment>
<dbReference type="InterPro" id="IPR001100">
    <property type="entry name" value="Pyr_nuc-diS_OxRdtase"/>
</dbReference>
<dbReference type="PANTHER" id="PTHR22912:SF217">
    <property type="entry name" value="DIHYDROLIPOYL DEHYDROGENASE"/>
    <property type="match status" value="1"/>
</dbReference>
<dbReference type="GO" id="GO:0006103">
    <property type="term" value="P:2-oxoglutarate metabolic process"/>
    <property type="evidence" value="ECO:0007669"/>
    <property type="project" value="TreeGrafter"/>
</dbReference>
<dbReference type="NCBIfam" id="TIGR01350">
    <property type="entry name" value="lipoamide_DH"/>
    <property type="match status" value="1"/>
</dbReference>
<dbReference type="SUPFAM" id="SSF55424">
    <property type="entry name" value="FAD/NAD-linked reductases, dimerisation (C-terminal) domain"/>
    <property type="match status" value="1"/>
</dbReference>
<evidence type="ECO:0000259" key="18">
    <source>
        <dbReference type="Pfam" id="PF07992"/>
    </source>
</evidence>
<dbReference type="Proteomes" id="UP000520814">
    <property type="component" value="Unassembled WGS sequence"/>
</dbReference>
<keyword evidence="7 14" id="KW-0274">FAD</keyword>
<feature type="domain" description="FAD/NAD(P)-binding" evidence="18">
    <location>
        <begin position="14"/>
        <end position="358"/>
    </location>
</feature>
<protein>
    <recommendedName>
        <fullName evidence="4 16">Dihydrolipoyl dehydrogenase</fullName>
        <ecNumber evidence="3 16">1.8.1.4</ecNumber>
    </recommendedName>
</protein>
<dbReference type="PANTHER" id="PTHR22912">
    <property type="entry name" value="DISULFIDE OXIDOREDUCTASE"/>
    <property type="match status" value="1"/>
</dbReference>
<accession>A0A7W9SLK4</accession>
<dbReference type="PRINTS" id="PR00411">
    <property type="entry name" value="PNDRDTASEI"/>
</dbReference>
<dbReference type="SUPFAM" id="SSF51905">
    <property type="entry name" value="FAD/NAD(P)-binding domain"/>
    <property type="match status" value="1"/>
</dbReference>
<dbReference type="PIRSF" id="PIRSF000350">
    <property type="entry name" value="Mercury_reductase_MerA"/>
    <property type="match status" value="1"/>
</dbReference>
<feature type="binding site" evidence="14">
    <location>
        <begin position="209"/>
        <end position="216"/>
    </location>
    <ligand>
        <name>NAD(+)</name>
        <dbReference type="ChEBI" id="CHEBI:57540"/>
    </ligand>
</feature>
<dbReference type="FunFam" id="3.30.390.30:FF:000001">
    <property type="entry name" value="Dihydrolipoyl dehydrogenase"/>
    <property type="match status" value="1"/>
</dbReference>
<evidence type="ECO:0000256" key="5">
    <source>
        <dbReference type="ARBA" id="ARBA00022490"/>
    </source>
</evidence>
<dbReference type="EMBL" id="JACHGW010000001">
    <property type="protein sequence ID" value="MBB6048881.1"/>
    <property type="molecule type" value="Genomic_DNA"/>
</dbReference>
<dbReference type="InterPro" id="IPR050151">
    <property type="entry name" value="Class-I_Pyr_Nuc-Dis_Oxidored"/>
</dbReference>
<dbReference type="InterPro" id="IPR036188">
    <property type="entry name" value="FAD/NAD-bd_sf"/>
</dbReference>
<feature type="binding site" evidence="14">
    <location>
        <position position="59"/>
    </location>
    <ligand>
        <name>FAD</name>
        <dbReference type="ChEBI" id="CHEBI:57692"/>
    </ligand>
</feature>
<keyword evidence="5" id="KW-0963">Cytoplasm</keyword>
<gene>
    <name evidence="19" type="ORF">HNQ39_000643</name>
</gene>
<comment type="miscellaneous">
    <text evidence="16">The active site is a redox-active disulfide bond.</text>
</comment>
<evidence type="ECO:0000256" key="14">
    <source>
        <dbReference type="PIRSR" id="PIRSR000350-3"/>
    </source>
</evidence>
<evidence type="ECO:0000256" key="9">
    <source>
        <dbReference type="ARBA" id="ARBA00023027"/>
    </source>
</evidence>
<keyword evidence="8 16" id="KW-0560">Oxidoreductase</keyword>
<evidence type="ECO:0000256" key="10">
    <source>
        <dbReference type="ARBA" id="ARBA00023157"/>
    </source>
</evidence>
<feature type="disulfide bond" description="Redox-active" evidence="15">
    <location>
        <begin position="50"/>
        <end position="55"/>
    </location>
</feature>
<dbReference type="Gene3D" id="3.50.50.60">
    <property type="entry name" value="FAD/NAD(P)-binding domain"/>
    <property type="match status" value="2"/>
</dbReference>
<evidence type="ECO:0000313" key="19">
    <source>
        <dbReference type="EMBL" id="MBB6048881.1"/>
    </source>
</evidence>
<dbReference type="Pfam" id="PF07992">
    <property type="entry name" value="Pyr_redox_2"/>
    <property type="match status" value="1"/>
</dbReference>
<dbReference type="InterPro" id="IPR016156">
    <property type="entry name" value="FAD/NAD-linked_Rdtase_dimer_sf"/>
</dbReference>
<proteinExistence type="inferred from homology"/>
<evidence type="ECO:0000256" key="7">
    <source>
        <dbReference type="ARBA" id="ARBA00022827"/>
    </source>
</evidence>
<name>A0A7W9SLK4_ARMRO</name>
<evidence type="ECO:0000256" key="1">
    <source>
        <dbReference type="ARBA" id="ARBA00004496"/>
    </source>
</evidence>
<evidence type="ECO:0000259" key="17">
    <source>
        <dbReference type="Pfam" id="PF02852"/>
    </source>
</evidence>
<feature type="binding site" evidence="14">
    <location>
        <position position="232"/>
    </location>
    <ligand>
        <name>NAD(+)</name>
        <dbReference type="ChEBI" id="CHEBI:57540"/>
    </ligand>
</feature>
<dbReference type="GO" id="GO:0004148">
    <property type="term" value="F:dihydrolipoyl dehydrogenase (NADH) activity"/>
    <property type="evidence" value="ECO:0007669"/>
    <property type="project" value="UniProtKB-EC"/>
</dbReference>
<feature type="binding site" evidence="14">
    <location>
        <position position="122"/>
    </location>
    <ligand>
        <name>FAD</name>
        <dbReference type="ChEBI" id="CHEBI:57692"/>
    </ligand>
</feature>
<feature type="active site" description="Proton acceptor" evidence="13">
    <location>
        <position position="475"/>
    </location>
</feature>